<accession>A0A0E0EHS7</accession>
<organism evidence="1">
    <name type="scientific">Oryza meridionalis</name>
    <dbReference type="NCBI Taxonomy" id="40149"/>
    <lineage>
        <taxon>Eukaryota</taxon>
        <taxon>Viridiplantae</taxon>
        <taxon>Streptophyta</taxon>
        <taxon>Embryophyta</taxon>
        <taxon>Tracheophyta</taxon>
        <taxon>Spermatophyta</taxon>
        <taxon>Magnoliopsida</taxon>
        <taxon>Liliopsida</taxon>
        <taxon>Poales</taxon>
        <taxon>Poaceae</taxon>
        <taxon>BOP clade</taxon>
        <taxon>Oryzoideae</taxon>
        <taxon>Oryzeae</taxon>
        <taxon>Oryzinae</taxon>
        <taxon>Oryza</taxon>
    </lineage>
</organism>
<evidence type="ECO:0000313" key="1">
    <source>
        <dbReference type="EnsemblPlants" id="OMERI08G02740.1"/>
    </source>
</evidence>
<dbReference type="AlphaFoldDB" id="A0A0E0EHS7"/>
<dbReference type="Gramene" id="OMERI08G02740.1">
    <property type="protein sequence ID" value="OMERI08G02740.1"/>
    <property type="gene ID" value="OMERI08G02740"/>
</dbReference>
<keyword evidence="2" id="KW-1185">Reference proteome</keyword>
<dbReference type="EnsemblPlants" id="OMERI08G02740.1">
    <property type="protein sequence ID" value="OMERI08G02740.1"/>
    <property type="gene ID" value="OMERI08G02740"/>
</dbReference>
<dbReference type="Proteomes" id="UP000008021">
    <property type="component" value="Chromosome 8"/>
</dbReference>
<evidence type="ECO:0000313" key="2">
    <source>
        <dbReference type="Proteomes" id="UP000008021"/>
    </source>
</evidence>
<dbReference type="HOGENOM" id="CLU_2472850_0_0_1"/>
<sequence length="88" mass="9317">MARRESASVAPSCSLAAADEELDPCRRRGPMGRTGVGGFGGSDLGILGEGEGGRYPWVPLGACTVKKLARKLFVLRVTVWYLIPVLGL</sequence>
<name>A0A0E0EHS7_9ORYZ</name>
<protein>
    <submittedName>
        <fullName evidence="1">Uncharacterized protein</fullName>
    </submittedName>
</protein>
<reference evidence="1" key="2">
    <citation type="submission" date="2018-05" db="EMBL/GenBank/DDBJ databases">
        <title>OmerRS3 (Oryza meridionalis Reference Sequence Version 3).</title>
        <authorList>
            <person name="Zhang J."/>
            <person name="Kudrna D."/>
            <person name="Lee S."/>
            <person name="Talag J."/>
            <person name="Welchert J."/>
            <person name="Wing R.A."/>
        </authorList>
    </citation>
    <scope>NUCLEOTIDE SEQUENCE [LARGE SCALE GENOMIC DNA]</scope>
    <source>
        <strain evidence="1">cv. OR44</strain>
    </source>
</reference>
<proteinExistence type="predicted"/>
<reference evidence="1" key="1">
    <citation type="submission" date="2015-04" db="UniProtKB">
        <authorList>
            <consortium name="EnsemblPlants"/>
        </authorList>
    </citation>
    <scope>IDENTIFICATION</scope>
</reference>